<name>A0A3D9SL46_9ACTN</name>
<accession>A0A3D9SL46</accession>
<dbReference type="EMBL" id="QTTT01000001">
    <property type="protein sequence ID" value="REE96656.1"/>
    <property type="molecule type" value="Genomic_DNA"/>
</dbReference>
<organism evidence="1 2">
    <name type="scientific">Thermomonospora umbrina</name>
    <dbReference type="NCBI Taxonomy" id="111806"/>
    <lineage>
        <taxon>Bacteria</taxon>
        <taxon>Bacillati</taxon>
        <taxon>Actinomycetota</taxon>
        <taxon>Actinomycetes</taxon>
        <taxon>Streptosporangiales</taxon>
        <taxon>Thermomonosporaceae</taxon>
        <taxon>Thermomonospora</taxon>
    </lineage>
</organism>
<reference evidence="1 2" key="1">
    <citation type="submission" date="2018-08" db="EMBL/GenBank/DDBJ databases">
        <title>Sequencing the genomes of 1000 actinobacteria strains.</title>
        <authorList>
            <person name="Klenk H.-P."/>
        </authorList>
    </citation>
    <scope>NUCLEOTIDE SEQUENCE [LARGE SCALE GENOMIC DNA]</scope>
    <source>
        <strain evidence="1 2">DSM 43927</strain>
    </source>
</reference>
<proteinExistence type="predicted"/>
<evidence type="ECO:0000313" key="2">
    <source>
        <dbReference type="Proteomes" id="UP000256661"/>
    </source>
</evidence>
<keyword evidence="2" id="KW-1185">Reference proteome</keyword>
<sequence length="71" mass="7612">MARAAEYQNTSAAFAVFLALDKTVAAEGAINLFDSIWIETVQRPGETTPGRVIIVRVPGGRDNPNLLRSGP</sequence>
<comment type="caution">
    <text evidence="1">The sequence shown here is derived from an EMBL/GenBank/DDBJ whole genome shotgun (WGS) entry which is preliminary data.</text>
</comment>
<dbReference type="Proteomes" id="UP000256661">
    <property type="component" value="Unassembled WGS sequence"/>
</dbReference>
<evidence type="ECO:0000313" key="1">
    <source>
        <dbReference type="EMBL" id="REE96656.1"/>
    </source>
</evidence>
<dbReference type="AlphaFoldDB" id="A0A3D9SL46"/>
<protein>
    <submittedName>
        <fullName evidence="1">Uncharacterized protein</fullName>
    </submittedName>
</protein>
<gene>
    <name evidence="1" type="ORF">DFJ69_2098</name>
</gene>
<dbReference type="RefSeq" id="WP_245974817.1">
    <property type="nucleotide sequence ID" value="NZ_QTTT01000001.1"/>
</dbReference>